<gene>
    <name evidence="1" type="ORF">DCC35_10970</name>
</gene>
<dbReference type="EMBL" id="CP028923">
    <property type="protein sequence ID" value="QCK15230.1"/>
    <property type="molecule type" value="Genomic_DNA"/>
</dbReference>
<keyword evidence="2" id="KW-1185">Reference proteome</keyword>
<protein>
    <recommendedName>
        <fullName evidence="3">Lipocalin-like domain-containing protein</fullName>
    </recommendedName>
</protein>
<accession>A0A4D7JP03</accession>
<proteinExistence type="predicted"/>
<evidence type="ECO:0008006" key="3">
    <source>
        <dbReference type="Google" id="ProtNLM"/>
    </source>
</evidence>
<dbReference type="RefSeq" id="WP_137090815.1">
    <property type="nucleotide sequence ID" value="NZ_CP028923.1"/>
</dbReference>
<dbReference type="Proteomes" id="UP000298616">
    <property type="component" value="Chromosome"/>
</dbReference>
<name>A0A4D7JP03_9BACT</name>
<evidence type="ECO:0000313" key="1">
    <source>
        <dbReference type="EMBL" id="QCK15230.1"/>
    </source>
</evidence>
<organism evidence="1 2">
    <name type="scientific">Mangrovivirga cuniculi</name>
    <dbReference type="NCBI Taxonomy" id="2715131"/>
    <lineage>
        <taxon>Bacteria</taxon>
        <taxon>Pseudomonadati</taxon>
        <taxon>Bacteroidota</taxon>
        <taxon>Cytophagia</taxon>
        <taxon>Cytophagales</taxon>
        <taxon>Mangrovivirgaceae</taxon>
        <taxon>Mangrovivirga</taxon>
    </lineage>
</organism>
<sequence>MNKILIRVLVVGFFLTLNSCVTPDSAVQFEGTKWLLVENIKFCDQGYYETNYYDCEKEYCDEYYFEESILTINSYDPQGTLTIYKYPYKKNGNQVYIDKNNILYDEIGDVYASFSISGVTLSLEESELNNCHSKKEFQALKP</sequence>
<reference evidence="1 2" key="1">
    <citation type="submission" date="2018-04" db="EMBL/GenBank/DDBJ databases">
        <title>Complete genome uncultured novel isolate.</title>
        <authorList>
            <person name="Merlino G."/>
        </authorList>
    </citation>
    <scope>NUCLEOTIDE SEQUENCE [LARGE SCALE GENOMIC DNA]</scope>
    <source>
        <strain evidence="2">R1DC9</strain>
    </source>
</reference>
<dbReference type="KEGG" id="fpf:DCC35_10970"/>
<dbReference type="AlphaFoldDB" id="A0A4D7JP03"/>
<evidence type="ECO:0000313" key="2">
    <source>
        <dbReference type="Proteomes" id="UP000298616"/>
    </source>
</evidence>